<name>A0AAE0BJD8_9CHLO</name>
<dbReference type="Proteomes" id="UP001190700">
    <property type="component" value="Unassembled WGS sequence"/>
</dbReference>
<comment type="caution">
    <text evidence="1">The sequence shown here is derived from an EMBL/GenBank/DDBJ whole genome shotgun (WGS) entry which is preliminary data.</text>
</comment>
<keyword evidence="2" id="KW-1185">Reference proteome</keyword>
<dbReference type="AlphaFoldDB" id="A0AAE0BJD8"/>
<organism evidence="1 2">
    <name type="scientific">Cymbomonas tetramitiformis</name>
    <dbReference type="NCBI Taxonomy" id="36881"/>
    <lineage>
        <taxon>Eukaryota</taxon>
        <taxon>Viridiplantae</taxon>
        <taxon>Chlorophyta</taxon>
        <taxon>Pyramimonadophyceae</taxon>
        <taxon>Pyramimonadales</taxon>
        <taxon>Pyramimonadaceae</taxon>
        <taxon>Cymbomonas</taxon>
    </lineage>
</organism>
<protein>
    <submittedName>
        <fullName evidence="1">Uncharacterized protein</fullName>
    </submittedName>
</protein>
<evidence type="ECO:0000313" key="2">
    <source>
        <dbReference type="Proteomes" id="UP001190700"/>
    </source>
</evidence>
<sequence length="242" mass="28102">MRPLTISPHELRDNGLACGTRCVYAACCPTAAYYGLRNQVDVYVTRDTPAAEMQETRRVLALIGAALTMCNPIASHWLHVHERQRNALPDLQTLEFTLLDLTDNERVDRPYDLGDVAFFINRKYVVRNFTDLRRFYTSTPRKGGIRELLMYSVLDSPFRHFEVAIRVCRHVATPYHVPKPAHCNYSRHHQLRLARADMRAMRKYPPHAVLLKLAEMRHARMAAYVKRNREKTQNSQSRIEQA</sequence>
<proteinExistence type="predicted"/>
<accession>A0AAE0BJD8</accession>
<dbReference type="EMBL" id="LGRX02034486">
    <property type="protein sequence ID" value="KAK3237688.1"/>
    <property type="molecule type" value="Genomic_DNA"/>
</dbReference>
<reference evidence="1 2" key="1">
    <citation type="journal article" date="2015" name="Genome Biol. Evol.">
        <title>Comparative Genomics of a Bacterivorous Green Alga Reveals Evolutionary Causalities and Consequences of Phago-Mixotrophic Mode of Nutrition.</title>
        <authorList>
            <person name="Burns J.A."/>
            <person name="Paasch A."/>
            <person name="Narechania A."/>
            <person name="Kim E."/>
        </authorList>
    </citation>
    <scope>NUCLEOTIDE SEQUENCE [LARGE SCALE GENOMIC DNA]</scope>
    <source>
        <strain evidence="1 2">PLY_AMNH</strain>
    </source>
</reference>
<gene>
    <name evidence="1" type="ORF">CYMTET_52261</name>
</gene>
<evidence type="ECO:0000313" key="1">
    <source>
        <dbReference type="EMBL" id="KAK3237688.1"/>
    </source>
</evidence>